<accession>A0ABT3T824</accession>
<reference evidence="3" key="1">
    <citation type="submission" date="2019-02" db="EMBL/GenBank/DDBJ databases">
        <authorList>
            <person name="Li S.-H."/>
        </authorList>
    </citation>
    <scope>NUCLEOTIDE SEQUENCE</scope>
    <source>
        <strain evidence="3">IMCC11814</strain>
    </source>
</reference>
<dbReference type="InterPro" id="IPR001296">
    <property type="entry name" value="Glyco_trans_1"/>
</dbReference>
<evidence type="ECO:0000313" key="3">
    <source>
        <dbReference type="EMBL" id="MCX2977971.1"/>
    </source>
</evidence>
<feature type="domain" description="Glycosyl transferase family 1" evidence="1">
    <location>
        <begin position="237"/>
        <end position="392"/>
    </location>
</feature>
<protein>
    <submittedName>
        <fullName evidence="3">Glycosyltransferase</fullName>
    </submittedName>
</protein>
<dbReference type="RefSeq" id="WP_279249675.1">
    <property type="nucleotide sequence ID" value="NZ_SHNO01000001.1"/>
</dbReference>
<organism evidence="3 4">
    <name type="scientific">Candidatus Marimicrobium litorale</name>
    <dbReference type="NCBI Taxonomy" id="2518991"/>
    <lineage>
        <taxon>Bacteria</taxon>
        <taxon>Pseudomonadati</taxon>
        <taxon>Pseudomonadota</taxon>
        <taxon>Gammaproteobacteria</taxon>
        <taxon>Cellvibrionales</taxon>
        <taxon>Halieaceae</taxon>
        <taxon>Marimicrobium</taxon>
    </lineage>
</organism>
<dbReference type="PANTHER" id="PTHR12526">
    <property type="entry name" value="GLYCOSYLTRANSFERASE"/>
    <property type="match status" value="1"/>
</dbReference>
<keyword evidence="4" id="KW-1185">Reference proteome</keyword>
<feature type="domain" description="Glycosyltransferase subfamily 4-like N-terminal" evidence="2">
    <location>
        <begin position="26"/>
        <end position="221"/>
    </location>
</feature>
<gene>
    <name evidence="3" type="ORF">EYC82_11450</name>
</gene>
<evidence type="ECO:0000259" key="2">
    <source>
        <dbReference type="Pfam" id="PF13439"/>
    </source>
</evidence>
<evidence type="ECO:0000259" key="1">
    <source>
        <dbReference type="Pfam" id="PF00534"/>
    </source>
</evidence>
<sequence length="419" mass="45384">MNNRPDQTVITQANRIALLLPSLEGGGAERSMLNLAAGLVSRGRQVELILCKGKGSLMDQVPEGVSVVILDTTPGIAARALLALRHPLDALAMLRPILLAKKNPPEVSRIPAIRRYLQQQKPDALLSALTYANLAALWAAGSSSCATPVIVSERIALWTSCHAPNNVRKWRWRYAPQLVRRIYPRASAVVTVSQHAADELTDKIGLQHARILPLNNPVVDDRLRRLAAEPLDHAWFADGSSPVILSAGRLTEQKDFRTLLSAFALVRAKRAARLVILGEGRLRDDLNQQANTLGIEGDIDFPGFVDNPFKYMNRASAFVLPSLYEGLPGVLIQAMACGCPLVSTNSPGGSADILQQGTYGELVKVGDAEDMARGILAQLENPTPREQLLSRAEDFSVEGAVDKYLALLDLVASETAGHQ</sequence>
<dbReference type="Proteomes" id="UP001143304">
    <property type="component" value="Unassembled WGS sequence"/>
</dbReference>
<dbReference type="SUPFAM" id="SSF53756">
    <property type="entry name" value="UDP-Glycosyltransferase/glycogen phosphorylase"/>
    <property type="match status" value="1"/>
</dbReference>
<dbReference type="InterPro" id="IPR028098">
    <property type="entry name" value="Glyco_trans_4-like_N"/>
</dbReference>
<dbReference type="Gene3D" id="3.40.50.2000">
    <property type="entry name" value="Glycogen Phosphorylase B"/>
    <property type="match status" value="2"/>
</dbReference>
<dbReference type="EMBL" id="SHNO01000001">
    <property type="protein sequence ID" value="MCX2977971.1"/>
    <property type="molecule type" value="Genomic_DNA"/>
</dbReference>
<proteinExistence type="predicted"/>
<evidence type="ECO:0000313" key="4">
    <source>
        <dbReference type="Proteomes" id="UP001143304"/>
    </source>
</evidence>
<name>A0ABT3T824_9GAMM</name>
<dbReference type="CDD" id="cd03811">
    <property type="entry name" value="GT4_GT28_WabH-like"/>
    <property type="match status" value="1"/>
</dbReference>
<dbReference type="Pfam" id="PF13439">
    <property type="entry name" value="Glyco_transf_4"/>
    <property type="match status" value="1"/>
</dbReference>
<comment type="caution">
    <text evidence="3">The sequence shown here is derived from an EMBL/GenBank/DDBJ whole genome shotgun (WGS) entry which is preliminary data.</text>
</comment>
<dbReference type="Pfam" id="PF00534">
    <property type="entry name" value="Glycos_transf_1"/>
    <property type="match status" value="1"/>
</dbReference>